<evidence type="ECO:0000313" key="3">
    <source>
        <dbReference type="Proteomes" id="UP000664859"/>
    </source>
</evidence>
<dbReference type="InterPro" id="IPR020845">
    <property type="entry name" value="AMP-binding_CS"/>
</dbReference>
<comment type="caution">
    <text evidence="2">The sequence shown here is derived from an EMBL/GenBank/DDBJ whole genome shotgun (WGS) entry which is preliminary data.</text>
</comment>
<keyword evidence="3" id="KW-1185">Reference proteome</keyword>
<dbReference type="SUPFAM" id="SSF56801">
    <property type="entry name" value="Acetyl-CoA synthetase-like"/>
    <property type="match status" value="1"/>
</dbReference>
<dbReference type="Pfam" id="PF23562">
    <property type="entry name" value="AMP-binding_C_3"/>
    <property type="match status" value="1"/>
</dbReference>
<dbReference type="AlphaFoldDB" id="A0A836C922"/>
<dbReference type="Proteomes" id="UP000664859">
    <property type="component" value="Unassembled WGS sequence"/>
</dbReference>
<dbReference type="Gene3D" id="3.40.50.12780">
    <property type="entry name" value="N-terminal domain of ligase-like"/>
    <property type="match status" value="1"/>
</dbReference>
<evidence type="ECO:0000313" key="2">
    <source>
        <dbReference type="EMBL" id="KAG5177099.1"/>
    </source>
</evidence>
<dbReference type="InterPro" id="IPR042099">
    <property type="entry name" value="ANL_N_sf"/>
</dbReference>
<reference evidence="2" key="1">
    <citation type="submission" date="2021-02" db="EMBL/GenBank/DDBJ databases">
        <title>First Annotated Genome of the Yellow-green Alga Tribonema minus.</title>
        <authorList>
            <person name="Mahan K.M."/>
        </authorList>
    </citation>
    <scope>NUCLEOTIDE SEQUENCE</scope>
    <source>
        <strain evidence="2">UTEX B ZZ1240</strain>
    </source>
</reference>
<dbReference type="EMBL" id="JAFCMP010000529">
    <property type="protein sequence ID" value="KAG5177099.1"/>
    <property type="molecule type" value="Genomic_DNA"/>
</dbReference>
<accession>A0A836C922</accession>
<dbReference type="InterPro" id="IPR052987">
    <property type="entry name" value="Chloroplast_AMP-bd_Enzymes"/>
</dbReference>
<evidence type="ECO:0000259" key="1">
    <source>
        <dbReference type="Pfam" id="PF00501"/>
    </source>
</evidence>
<dbReference type="PANTHER" id="PTHR43813">
    <property type="entry name" value="ACYL-ACTIVATING ENZYME 16, CHLOROPLASTIC-RELATED"/>
    <property type="match status" value="1"/>
</dbReference>
<sequence>MLLLISCAPSALRQLLRKSAPLSRVVGAVRARLHVVLVRLAQGTRMNAASAPVKKDRLPASQVANRALPVGGRGYRKLTATEKDIKVVPDLWTFMEKQCPSQIAIVDALHGGITVVYTYAELRERIVRLAGAFQALGLAPGQCVSVFSENSNRWLTAEQGIMLAGGCNAVRGVAAPVEELQYIYENSLSVGVVVEKAELLKKLVFSGKGLNGDQGPPRFAMVLYAAGKSGAQIREELGLPVDMQVMTFQEAITARKPLAPVRITADQPATLVYTSGTTSKPKGVILRHSNMVHQILENSFNRANGGKYDPWVGDTFVSILPCWHIFERTAEYFMLARGVEMVYSNIRNFKNDLVKYRPHFLVAVPRLYETIYKGAQTNFASQPKSKQKLVAIFTAISTLQMKLRSVVTGMVVGDKPPSPLRQLMAAVALALVSPFHKVADKLVWSKVRAGMGGRIKCLVSGGSSLAGYLEDFFDMIGHRVVVGYGLTETSPVILNRLVEHNLKGSVGLPPGGTTIKLVNPETREPVPAGEIGVVCAKGPQIMAGYNRNEEATRQVMDSEGFFDTGDLGRINPATGDLILTGRAKDTIVLSNGENVEPEPLENAVVGKSDFVDQVMLVGQDERFLGGIVVVNPAGLAAGGLLPASEARRLSGLLGPTPLTTGVKGTPQDMDDAQQLVANPQIKAAVLADLKRIGKGGRPWEQIQDIVVRLEPFTISNGLMTQTLKVKRNVVTDRFAAEIKAMYKQ</sequence>
<dbReference type="OrthoDB" id="1700726at2759"/>
<feature type="domain" description="AMP-dependent synthetase/ligase" evidence="1">
    <location>
        <begin position="98"/>
        <end position="545"/>
    </location>
</feature>
<dbReference type="PANTHER" id="PTHR43813:SF1">
    <property type="entry name" value="ACYL-ACTIVATING ENZYME 16, CHLOROPLASTIC-RELATED"/>
    <property type="match status" value="1"/>
</dbReference>
<dbReference type="Pfam" id="PF00501">
    <property type="entry name" value="AMP-binding"/>
    <property type="match status" value="1"/>
</dbReference>
<name>A0A836C922_9STRA</name>
<gene>
    <name evidence="2" type="ORF">JKP88DRAFT_270731</name>
</gene>
<proteinExistence type="predicted"/>
<dbReference type="PROSITE" id="PS00455">
    <property type="entry name" value="AMP_BINDING"/>
    <property type="match status" value="1"/>
</dbReference>
<protein>
    <submittedName>
        <fullName evidence="2">Long-chain acyl-CoA synthetase</fullName>
    </submittedName>
</protein>
<dbReference type="InterPro" id="IPR000873">
    <property type="entry name" value="AMP-dep_synth/lig_dom"/>
</dbReference>
<organism evidence="2 3">
    <name type="scientific">Tribonema minus</name>
    <dbReference type="NCBI Taxonomy" id="303371"/>
    <lineage>
        <taxon>Eukaryota</taxon>
        <taxon>Sar</taxon>
        <taxon>Stramenopiles</taxon>
        <taxon>Ochrophyta</taxon>
        <taxon>PX clade</taxon>
        <taxon>Xanthophyceae</taxon>
        <taxon>Tribonematales</taxon>
        <taxon>Tribonemataceae</taxon>
        <taxon>Tribonema</taxon>
    </lineage>
</organism>